<dbReference type="CDD" id="cd08342">
    <property type="entry name" value="HPPD_N_like"/>
    <property type="match status" value="1"/>
</dbReference>
<keyword evidence="6" id="KW-0828">Tyrosine catabolism</keyword>
<dbReference type="GO" id="GO:0006559">
    <property type="term" value="P:L-phenylalanine catabolic process"/>
    <property type="evidence" value="ECO:0007669"/>
    <property type="project" value="UniProtKB-UniPathway"/>
</dbReference>
<dbReference type="EMBL" id="MU001682">
    <property type="protein sequence ID" value="KAF2456763.1"/>
    <property type="molecule type" value="Genomic_DNA"/>
</dbReference>
<feature type="binding site" evidence="12">
    <location>
        <position position="301"/>
    </location>
    <ligand>
        <name>Fe cation</name>
        <dbReference type="ChEBI" id="CHEBI:24875"/>
    </ligand>
</feature>
<dbReference type="GO" id="GO:0046872">
    <property type="term" value="F:metal ion binding"/>
    <property type="evidence" value="ECO:0007669"/>
    <property type="project" value="UniProtKB-KW"/>
</dbReference>
<name>A0A6A6NZX8_9PEZI</name>
<evidence type="ECO:0000256" key="9">
    <source>
        <dbReference type="ARBA" id="ARBA00023004"/>
    </source>
</evidence>
<dbReference type="PIRSF" id="PIRSF009283">
    <property type="entry name" value="HPP_dOase"/>
    <property type="match status" value="1"/>
</dbReference>
<keyword evidence="7 14" id="KW-0223">Dioxygenase</keyword>
<evidence type="ECO:0000256" key="12">
    <source>
        <dbReference type="PIRSR" id="PIRSR009283-1"/>
    </source>
</evidence>
<evidence type="ECO:0000313" key="14">
    <source>
        <dbReference type="EMBL" id="KAF2456763.1"/>
    </source>
</evidence>
<dbReference type="PROSITE" id="PS51819">
    <property type="entry name" value="VOC"/>
    <property type="match status" value="2"/>
</dbReference>
<dbReference type="Gene3D" id="3.10.180.10">
    <property type="entry name" value="2,3-Dihydroxybiphenyl 1,2-Dioxygenase, domain 1"/>
    <property type="match status" value="2"/>
</dbReference>
<evidence type="ECO:0000256" key="6">
    <source>
        <dbReference type="ARBA" id="ARBA00022878"/>
    </source>
</evidence>
<evidence type="ECO:0000256" key="2">
    <source>
        <dbReference type="ARBA" id="ARBA00005877"/>
    </source>
</evidence>
<dbReference type="NCBIfam" id="TIGR01263">
    <property type="entry name" value="4HPPD"/>
    <property type="match status" value="1"/>
</dbReference>
<dbReference type="SUPFAM" id="SSF54593">
    <property type="entry name" value="Glyoxalase/Bleomycin resistance protein/Dihydroxybiphenyl dioxygenase"/>
    <property type="match status" value="1"/>
</dbReference>
<evidence type="ECO:0000259" key="13">
    <source>
        <dbReference type="PROSITE" id="PS51819"/>
    </source>
</evidence>
<evidence type="ECO:0000256" key="5">
    <source>
        <dbReference type="ARBA" id="ARBA00022737"/>
    </source>
</evidence>
<dbReference type="FunFam" id="3.10.180.10:FF:000020">
    <property type="entry name" value="4-hydroxyphenylpyruvate dioxygenase"/>
    <property type="match status" value="1"/>
</dbReference>
<keyword evidence="14" id="KW-0670">Pyruvate</keyword>
<sequence>MAPSAVSPTVIAANGAVVPLSETQNGTAPAVQPPQPNYHGYHHVTWWVGNAKQAASYYITRMGFRQLAYQGLETGSRSVASHVVQNGGVRFVFTSPVRASGRTSRRAEGDDPHIEEMYRHMEKHGDAVKDVAFEVDNVKAVYETAVANGAVGVEEPHSVKDEDGKVLIASVRTYGDTVHTFIQKDGYRGAFLPGFRLTKTAETLWSELAPISLEAIDHCVGNQDWDQMNEACEFYERCLGFHRFWSVDDKDICTDFSALRSVVMASANDVVKMPINEPAVGKKKSQIEEYVDFYNGPGVQHIALRTEDIISTVTNMKKLGVEFISVPETYYSSMRQRLKKSAVKVNEDFETIERLNILIDFDEGGYLLQLFTKPLLDRPTVFIEIIQRNNFSGFGAGNFKSLFEAIEREQEKRGNL</sequence>
<dbReference type="FunFam" id="3.10.180.10:FF:000001">
    <property type="entry name" value="4-hydroxyphenylpyruvate dioxygenase"/>
    <property type="match status" value="1"/>
</dbReference>
<dbReference type="InterPro" id="IPR004360">
    <property type="entry name" value="Glyas_Fos-R_dOase_dom"/>
</dbReference>
<feature type="domain" description="VOC" evidence="13">
    <location>
        <begin position="215"/>
        <end position="373"/>
    </location>
</feature>
<proteinExistence type="inferred from homology"/>
<dbReference type="Proteomes" id="UP000799766">
    <property type="component" value="Unassembled WGS sequence"/>
</dbReference>
<evidence type="ECO:0000256" key="10">
    <source>
        <dbReference type="ARBA" id="ARBA00023232"/>
    </source>
</evidence>
<dbReference type="PANTHER" id="PTHR11959:SF1">
    <property type="entry name" value="4-HYDROXYPHENYLPYRUVATE DIOXYGENASE"/>
    <property type="match status" value="1"/>
</dbReference>
<dbReference type="InterPro" id="IPR005956">
    <property type="entry name" value="4OHPhenylPyrv_dOase"/>
</dbReference>
<evidence type="ECO:0000256" key="1">
    <source>
        <dbReference type="ARBA" id="ARBA00005162"/>
    </source>
</evidence>
<dbReference type="OrthoDB" id="414569at2759"/>
<organism evidence="14 15">
    <name type="scientific">Lineolata rhizophorae</name>
    <dbReference type="NCBI Taxonomy" id="578093"/>
    <lineage>
        <taxon>Eukaryota</taxon>
        <taxon>Fungi</taxon>
        <taxon>Dikarya</taxon>
        <taxon>Ascomycota</taxon>
        <taxon>Pezizomycotina</taxon>
        <taxon>Dothideomycetes</taxon>
        <taxon>Dothideomycetes incertae sedis</taxon>
        <taxon>Lineolatales</taxon>
        <taxon>Lineolataceae</taxon>
        <taxon>Lineolata</taxon>
    </lineage>
</organism>
<reference evidence="14" key="1">
    <citation type="journal article" date="2020" name="Stud. Mycol.">
        <title>101 Dothideomycetes genomes: a test case for predicting lifestyles and emergence of pathogens.</title>
        <authorList>
            <person name="Haridas S."/>
            <person name="Albert R."/>
            <person name="Binder M."/>
            <person name="Bloem J."/>
            <person name="Labutti K."/>
            <person name="Salamov A."/>
            <person name="Andreopoulos B."/>
            <person name="Baker S."/>
            <person name="Barry K."/>
            <person name="Bills G."/>
            <person name="Bluhm B."/>
            <person name="Cannon C."/>
            <person name="Castanera R."/>
            <person name="Culley D."/>
            <person name="Daum C."/>
            <person name="Ezra D."/>
            <person name="Gonzalez J."/>
            <person name="Henrissat B."/>
            <person name="Kuo A."/>
            <person name="Liang C."/>
            <person name="Lipzen A."/>
            <person name="Lutzoni F."/>
            <person name="Magnuson J."/>
            <person name="Mondo S."/>
            <person name="Nolan M."/>
            <person name="Ohm R."/>
            <person name="Pangilinan J."/>
            <person name="Park H.-J."/>
            <person name="Ramirez L."/>
            <person name="Alfaro M."/>
            <person name="Sun H."/>
            <person name="Tritt A."/>
            <person name="Yoshinaga Y."/>
            <person name="Zwiers L.-H."/>
            <person name="Turgeon B."/>
            <person name="Goodwin S."/>
            <person name="Spatafora J."/>
            <person name="Crous P."/>
            <person name="Grigoriev I."/>
        </authorList>
    </citation>
    <scope>NUCLEOTIDE SEQUENCE</scope>
    <source>
        <strain evidence="14">ATCC 16933</strain>
    </source>
</reference>
<accession>A0A6A6NZX8</accession>
<dbReference type="GO" id="GO:0003868">
    <property type="term" value="F:4-hydroxyphenylpyruvate dioxygenase activity"/>
    <property type="evidence" value="ECO:0007669"/>
    <property type="project" value="InterPro"/>
</dbReference>
<keyword evidence="9 12" id="KW-0408">Iron</keyword>
<evidence type="ECO:0000256" key="11">
    <source>
        <dbReference type="PIRNR" id="PIRNR009283"/>
    </source>
</evidence>
<dbReference type="UniPathway" id="UPA00139">
    <property type="reaction ID" value="UER00362"/>
</dbReference>
<feature type="domain" description="VOC" evidence="13">
    <location>
        <begin position="40"/>
        <end position="184"/>
    </location>
</feature>
<dbReference type="InterPro" id="IPR041736">
    <property type="entry name" value="4OHPhenylPyrv_dOase_N"/>
</dbReference>
<comment type="cofactor">
    <cofactor evidence="12">
        <name>Fe cation</name>
        <dbReference type="ChEBI" id="CHEBI:24875"/>
    </cofactor>
    <text evidence="12">Binds 1 Fe cation per subunit.</text>
</comment>
<keyword evidence="10" id="KW-0585">Phenylalanine catabolism</keyword>
<dbReference type="PANTHER" id="PTHR11959">
    <property type="entry name" value="4-HYDROXYPHENYLPYRUVATE DIOXYGENASE"/>
    <property type="match status" value="1"/>
</dbReference>
<comment type="similarity">
    <text evidence="2 11">Belongs to the 4HPPD family.</text>
</comment>
<dbReference type="AlphaFoldDB" id="A0A6A6NZX8"/>
<evidence type="ECO:0000256" key="4">
    <source>
        <dbReference type="ARBA" id="ARBA00022723"/>
    </source>
</evidence>
<dbReference type="InterPro" id="IPR041735">
    <property type="entry name" value="4OHPhenylPyrv_dOase_C"/>
</dbReference>
<keyword evidence="5" id="KW-0677">Repeat</keyword>
<keyword evidence="8" id="KW-0560">Oxidoreductase</keyword>
<feature type="binding site" evidence="12">
    <location>
        <position position="384"/>
    </location>
    <ligand>
        <name>Fe cation</name>
        <dbReference type="ChEBI" id="CHEBI:24875"/>
    </ligand>
</feature>
<evidence type="ECO:0000256" key="8">
    <source>
        <dbReference type="ARBA" id="ARBA00023002"/>
    </source>
</evidence>
<evidence type="ECO:0000256" key="7">
    <source>
        <dbReference type="ARBA" id="ARBA00022964"/>
    </source>
</evidence>
<protein>
    <recommendedName>
        <fullName evidence="3 11">4-hydroxyphenylpyruvate dioxygenase</fullName>
    </recommendedName>
</protein>
<dbReference type="InterPro" id="IPR029068">
    <property type="entry name" value="Glyas_Bleomycin-R_OHBP_Dase"/>
</dbReference>
<comment type="pathway">
    <text evidence="1">Amino-acid degradation; L-phenylalanine degradation; acetoacetate and fumarate from L-phenylalanine: step 3/6.</text>
</comment>
<dbReference type="CDD" id="cd07250">
    <property type="entry name" value="HPPD_C_like"/>
    <property type="match status" value="1"/>
</dbReference>
<evidence type="ECO:0000313" key="15">
    <source>
        <dbReference type="Proteomes" id="UP000799766"/>
    </source>
</evidence>
<evidence type="ECO:0000256" key="3">
    <source>
        <dbReference type="ARBA" id="ARBA00013222"/>
    </source>
</evidence>
<dbReference type="Pfam" id="PF00903">
    <property type="entry name" value="Glyoxalase"/>
    <property type="match status" value="2"/>
</dbReference>
<gene>
    <name evidence="14" type="ORF">BDY21DRAFT_322048</name>
</gene>
<dbReference type="InterPro" id="IPR037523">
    <property type="entry name" value="VOC_core"/>
</dbReference>
<keyword evidence="4 12" id="KW-0479">Metal-binding</keyword>
<feature type="binding site" evidence="12">
    <location>
        <position position="218"/>
    </location>
    <ligand>
        <name>Fe cation</name>
        <dbReference type="ChEBI" id="CHEBI:24875"/>
    </ligand>
</feature>
<dbReference type="GO" id="GO:0006572">
    <property type="term" value="P:L-tyrosine catabolic process"/>
    <property type="evidence" value="ECO:0007669"/>
    <property type="project" value="UniProtKB-KW"/>
</dbReference>
<keyword evidence="15" id="KW-1185">Reference proteome</keyword>